<proteinExistence type="predicted"/>
<feature type="region of interest" description="Disordered" evidence="1">
    <location>
        <begin position="1"/>
        <end position="21"/>
    </location>
</feature>
<evidence type="ECO:0000313" key="2">
    <source>
        <dbReference type="EMBL" id="MPC32840.1"/>
    </source>
</evidence>
<dbReference type="AlphaFoldDB" id="A0A5B7EER6"/>
<name>A0A5B7EER6_PORTR</name>
<sequence length="89" mass="9868">MKLTYEGKKTPTSPICDARLPGDWQAAPVIPKATHSTKTRPPPMRRPQHLLVTLQHSTTRRPPPTPRQGINNITVDTKHTGTLTLSDIV</sequence>
<evidence type="ECO:0000256" key="1">
    <source>
        <dbReference type="SAM" id="MobiDB-lite"/>
    </source>
</evidence>
<dbReference type="Proteomes" id="UP000324222">
    <property type="component" value="Unassembled WGS sequence"/>
</dbReference>
<accession>A0A5B7EER6</accession>
<dbReference type="EMBL" id="VSRR010002707">
    <property type="protein sequence ID" value="MPC32840.1"/>
    <property type="molecule type" value="Genomic_DNA"/>
</dbReference>
<comment type="caution">
    <text evidence="2">The sequence shown here is derived from an EMBL/GenBank/DDBJ whole genome shotgun (WGS) entry which is preliminary data.</text>
</comment>
<evidence type="ECO:0000313" key="3">
    <source>
        <dbReference type="Proteomes" id="UP000324222"/>
    </source>
</evidence>
<keyword evidence="3" id="KW-1185">Reference proteome</keyword>
<organism evidence="2 3">
    <name type="scientific">Portunus trituberculatus</name>
    <name type="common">Swimming crab</name>
    <name type="synonym">Neptunus trituberculatus</name>
    <dbReference type="NCBI Taxonomy" id="210409"/>
    <lineage>
        <taxon>Eukaryota</taxon>
        <taxon>Metazoa</taxon>
        <taxon>Ecdysozoa</taxon>
        <taxon>Arthropoda</taxon>
        <taxon>Crustacea</taxon>
        <taxon>Multicrustacea</taxon>
        <taxon>Malacostraca</taxon>
        <taxon>Eumalacostraca</taxon>
        <taxon>Eucarida</taxon>
        <taxon>Decapoda</taxon>
        <taxon>Pleocyemata</taxon>
        <taxon>Brachyura</taxon>
        <taxon>Eubrachyura</taxon>
        <taxon>Portunoidea</taxon>
        <taxon>Portunidae</taxon>
        <taxon>Portuninae</taxon>
        <taxon>Portunus</taxon>
    </lineage>
</organism>
<gene>
    <name evidence="2" type="ORF">E2C01_026171</name>
</gene>
<reference evidence="2 3" key="1">
    <citation type="submission" date="2019-05" db="EMBL/GenBank/DDBJ databases">
        <title>Another draft genome of Portunus trituberculatus and its Hox gene families provides insights of decapod evolution.</title>
        <authorList>
            <person name="Jeong J.-H."/>
            <person name="Song I."/>
            <person name="Kim S."/>
            <person name="Choi T."/>
            <person name="Kim D."/>
            <person name="Ryu S."/>
            <person name="Kim W."/>
        </authorList>
    </citation>
    <scope>NUCLEOTIDE SEQUENCE [LARGE SCALE GENOMIC DNA]</scope>
    <source>
        <tissue evidence="2">Muscle</tissue>
    </source>
</reference>
<protein>
    <submittedName>
        <fullName evidence="2">Uncharacterized protein</fullName>
    </submittedName>
</protein>
<feature type="region of interest" description="Disordered" evidence="1">
    <location>
        <begin position="28"/>
        <end position="47"/>
    </location>
</feature>